<sequence length="250" mass="25939">MRADLADLASRLITARRTGVPVPADAVPGGDLTDSDAYAVQALVAQTLGPVGGFKVACKPGHPRIMAPILARDILGTPAHLAVPASERIGIELELGFRVLAPLPPADVPDRDARLADCLSLVPVIEIVRTRLAGEAAPMLKLADNQINGALVVGPDLPDWRGRDLSRVTARLTAGNRTLLDGPAEVPGFGAFENFKVLEALVGEHCGGLRPGHVVITGSLNGLPWLSPGTVIKGRIEGVGAVALALESRG</sequence>
<evidence type="ECO:0000313" key="4">
    <source>
        <dbReference type="Proteomes" id="UP000294835"/>
    </source>
</evidence>
<dbReference type="GO" id="GO:0005737">
    <property type="term" value="C:cytoplasm"/>
    <property type="evidence" value="ECO:0007669"/>
    <property type="project" value="TreeGrafter"/>
</dbReference>
<dbReference type="EMBL" id="SLXP01000001">
    <property type="protein sequence ID" value="TCP44337.1"/>
    <property type="molecule type" value="Genomic_DNA"/>
</dbReference>
<comment type="caution">
    <text evidence="3">The sequence shown here is derived from an EMBL/GenBank/DDBJ whole genome shotgun (WGS) entry which is preliminary data.</text>
</comment>
<keyword evidence="1" id="KW-0456">Lyase</keyword>
<dbReference type="SUPFAM" id="SSF56529">
    <property type="entry name" value="FAH"/>
    <property type="match status" value="1"/>
</dbReference>
<organism evidence="3 4">
    <name type="scientific">Rhodovulum marinum</name>
    <dbReference type="NCBI Taxonomy" id="320662"/>
    <lineage>
        <taxon>Bacteria</taxon>
        <taxon>Pseudomonadati</taxon>
        <taxon>Pseudomonadota</taxon>
        <taxon>Alphaproteobacteria</taxon>
        <taxon>Rhodobacterales</taxon>
        <taxon>Paracoccaceae</taxon>
        <taxon>Rhodovulum</taxon>
    </lineage>
</organism>
<reference evidence="3 4" key="1">
    <citation type="submission" date="2019-03" db="EMBL/GenBank/DDBJ databases">
        <title>Genomic Encyclopedia of Type Strains, Phase IV (KMG-IV): sequencing the most valuable type-strain genomes for metagenomic binning, comparative biology and taxonomic classification.</title>
        <authorList>
            <person name="Goeker M."/>
        </authorList>
    </citation>
    <scope>NUCLEOTIDE SEQUENCE [LARGE SCALE GENOMIC DNA]</scope>
    <source>
        <strain evidence="3 4">DSM 18063</strain>
    </source>
</reference>
<dbReference type="PANTHER" id="PTHR30143:SF0">
    <property type="entry name" value="2-KETO-4-PENTENOATE HYDRATASE"/>
    <property type="match status" value="1"/>
</dbReference>
<dbReference type="RefSeq" id="WP_132460471.1">
    <property type="nucleotide sequence ID" value="NZ_SLXP01000001.1"/>
</dbReference>
<dbReference type="AlphaFoldDB" id="A0A4R2Q6L9"/>
<name>A0A4R2Q6L9_9RHOB</name>
<dbReference type="Pfam" id="PF01557">
    <property type="entry name" value="FAA_hydrolase"/>
    <property type="match status" value="1"/>
</dbReference>
<evidence type="ECO:0000313" key="3">
    <source>
        <dbReference type="EMBL" id="TCP44337.1"/>
    </source>
</evidence>
<protein>
    <submittedName>
        <fullName evidence="3">2-keto-4-pentenoate hydratase</fullName>
    </submittedName>
</protein>
<evidence type="ECO:0000256" key="1">
    <source>
        <dbReference type="ARBA" id="ARBA00023239"/>
    </source>
</evidence>
<dbReference type="InterPro" id="IPR050772">
    <property type="entry name" value="Hydratase-Decarb/MhpD_sf"/>
</dbReference>
<evidence type="ECO:0000259" key="2">
    <source>
        <dbReference type="Pfam" id="PF01557"/>
    </source>
</evidence>
<gene>
    <name evidence="3" type="ORF">EV662_101430</name>
</gene>
<dbReference type="OrthoDB" id="9792137at2"/>
<dbReference type="InterPro" id="IPR036663">
    <property type="entry name" value="Fumarylacetoacetase_C_sf"/>
</dbReference>
<dbReference type="PANTHER" id="PTHR30143">
    <property type="entry name" value="ACID HYDRATASE"/>
    <property type="match status" value="1"/>
</dbReference>
<keyword evidence="4" id="KW-1185">Reference proteome</keyword>
<dbReference type="Proteomes" id="UP000294835">
    <property type="component" value="Unassembled WGS sequence"/>
</dbReference>
<dbReference type="GO" id="GO:0008684">
    <property type="term" value="F:2-oxopent-4-enoate hydratase activity"/>
    <property type="evidence" value="ECO:0007669"/>
    <property type="project" value="TreeGrafter"/>
</dbReference>
<proteinExistence type="predicted"/>
<feature type="domain" description="Fumarylacetoacetase-like C-terminal" evidence="2">
    <location>
        <begin position="79"/>
        <end position="242"/>
    </location>
</feature>
<dbReference type="InterPro" id="IPR011234">
    <property type="entry name" value="Fumarylacetoacetase-like_C"/>
</dbReference>
<accession>A0A4R2Q6L9</accession>
<dbReference type="Gene3D" id="3.90.850.10">
    <property type="entry name" value="Fumarylacetoacetase-like, C-terminal domain"/>
    <property type="match status" value="1"/>
</dbReference>